<dbReference type="PANTHER" id="PTHR47635">
    <property type="entry name" value="CUB DOMAIN-CONTAINING PROTEIN"/>
    <property type="match status" value="1"/>
</dbReference>
<keyword evidence="3" id="KW-1185">Reference proteome</keyword>
<dbReference type="Pfam" id="PF11617">
    <property type="entry name" value="Cu-binding_MopE"/>
    <property type="match status" value="3"/>
</dbReference>
<dbReference type="Pfam" id="PF13385">
    <property type="entry name" value="Laminin_G_3"/>
    <property type="match status" value="1"/>
</dbReference>
<keyword evidence="1" id="KW-0812">Transmembrane</keyword>
<proteinExistence type="predicted"/>
<dbReference type="EMBL" id="DVAB01000030">
    <property type="protein sequence ID" value="HIK00634.1"/>
    <property type="molecule type" value="Genomic_DNA"/>
</dbReference>
<keyword evidence="1" id="KW-1133">Transmembrane helix</keyword>
<reference evidence="2 3" key="1">
    <citation type="journal article" name="Nat. Commun.">
        <title>Undinarchaeota illuminate DPANN phylogeny and the impact of gene transfer on archaeal evolution.</title>
        <authorList>
            <person name="Dombrowski N."/>
            <person name="Williams T.A."/>
            <person name="Sun J."/>
            <person name="Woodcroft B.J."/>
            <person name="Lee J.H."/>
            <person name="Minh B.Q."/>
            <person name="Rinke C."/>
            <person name="Spang A."/>
        </authorList>
    </citation>
    <scope>NUCLEOTIDE SEQUENCE [LARGE SCALE GENOMIC DNA]</scope>
    <source>
        <strain evidence="2">MAG_bin1129</strain>
    </source>
</reference>
<sequence length="559" mass="59372">MKTSRVILFAILSFVFVLVFILGLFSLGKRDILLMEPPTINFVPPTPLDTSFQTANAIYVNVSVSDINEVYGFTNFDNSLVGWWRMDNNVSIEESATLVFDWSAKGNNGTVIGTGAVPVTPGKFGGAYRFNGINSYINAPGWGSLAFNAAGSYTWSAWIYPRSFSANVGGIMMKCNVGGQPSGYSIYIDDTGKLNIDDCFPVATSAGSTGSLTLNAWNYVAINYSNKAVTLFINGVASGTGSMSGFADDSSQPFQIGRGHDGNSYITRYFDGIIDEVLVFNRSLSAQEIAALYNASAGRFYNNYTNLELGEHTFTAYAVNSLGDKSQTEERRVTIILPCPEGEQRNCPLQDGVCLGTNETCFGGQWEGCDALYFQHSFSYNATEGTYYSCDGLDNDCDNLIDEAPKNTYYRDFDGDSFGNLTNTTQDCLLPAGFVTNSNDCDDDNNAINPAATEICDGIDNNCDMVVDPGCGNCINGETRACGTDVGECVVGIQSCENGVWNETCAGAILPSTEVCDSKDNDCDGSTDEGCGTGDGGTGGGGGGGGGGGTPSINVTCNT</sequence>
<dbReference type="PANTHER" id="PTHR47635:SF2">
    <property type="entry name" value="LAMG-LIKE JELLYROLL FOLD DOMAIN-CONTAINING PROTEIN"/>
    <property type="match status" value="1"/>
</dbReference>
<feature type="non-terminal residue" evidence="2">
    <location>
        <position position="559"/>
    </location>
</feature>
<accession>A0A832V0H9</accession>
<evidence type="ECO:0000313" key="2">
    <source>
        <dbReference type="EMBL" id="HIK00634.1"/>
    </source>
</evidence>
<keyword evidence="1" id="KW-0472">Membrane</keyword>
<dbReference type="AlphaFoldDB" id="A0A832V0H9"/>
<evidence type="ECO:0000313" key="3">
    <source>
        <dbReference type="Proteomes" id="UP000646946"/>
    </source>
</evidence>
<dbReference type="Gene3D" id="2.60.120.200">
    <property type="match status" value="1"/>
</dbReference>
<dbReference type="InterPro" id="IPR021655">
    <property type="entry name" value="Put_metal-bd"/>
</dbReference>
<evidence type="ECO:0008006" key="4">
    <source>
        <dbReference type="Google" id="ProtNLM"/>
    </source>
</evidence>
<feature type="transmembrane region" description="Helical" evidence="1">
    <location>
        <begin position="6"/>
        <end position="27"/>
    </location>
</feature>
<evidence type="ECO:0000256" key="1">
    <source>
        <dbReference type="SAM" id="Phobius"/>
    </source>
</evidence>
<dbReference type="Proteomes" id="UP000646946">
    <property type="component" value="Unassembled WGS sequence"/>
</dbReference>
<dbReference type="InterPro" id="IPR013320">
    <property type="entry name" value="ConA-like_dom_sf"/>
</dbReference>
<protein>
    <recommendedName>
        <fullName evidence="4">LamG-like jellyroll fold domain-containing protein</fullName>
    </recommendedName>
</protein>
<gene>
    <name evidence="2" type="ORF">H1016_03780</name>
</gene>
<organism evidence="2 3">
    <name type="scientific">Candidatus Naiadarchaeum limnaeum</name>
    <dbReference type="NCBI Taxonomy" id="2756139"/>
    <lineage>
        <taxon>Archaea</taxon>
        <taxon>Candidatus Undinarchaeota</taxon>
        <taxon>Candidatus Undinarchaeia</taxon>
        <taxon>Candidatus Naiadarchaeales</taxon>
        <taxon>Candidatus Naiadarchaeaceae</taxon>
        <taxon>Candidatus Naiadarchaeum</taxon>
    </lineage>
</organism>
<dbReference type="SUPFAM" id="SSF49899">
    <property type="entry name" value="Concanavalin A-like lectins/glucanases"/>
    <property type="match status" value="1"/>
</dbReference>
<name>A0A832V0H9_9ARCH</name>
<comment type="caution">
    <text evidence="2">The sequence shown here is derived from an EMBL/GenBank/DDBJ whole genome shotgun (WGS) entry which is preliminary data.</text>
</comment>